<sequence>MELLFYLSTYLSGGAIALWLINAAFNGLLK</sequence>
<keyword evidence="1" id="KW-1133">Transmembrane helix</keyword>
<organism evidence="2 3">
    <name type="scientific">Priestia megaterium (strain ATCC 14581 / DSM 32 / CCUG 1817 / JCM 2506 / NBRC 15308 / NCIMB 9376 / NCTC 10342 / NRRL B-14308 / VKM B-512 / Ford 19)</name>
    <name type="common">Bacillus megaterium</name>
    <dbReference type="NCBI Taxonomy" id="1348623"/>
    <lineage>
        <taxon>Bacteria</taxon>
        <taxon>Bacillati</taxon>
        <taxon>Bacillota</taxon>
        <taxon>Bacilli</taxon>
        <taxon>Bacillales</taxon>
        <taxon>Bacillaceae</taxon>
        <taxon>Priestia</taxon>
    </lineage>
</organism>
<dbReference type="KEGG" id="bmeg:BG04_3779"/>
<dbReference type="HOGENOM" id="CLU_3402107_0_0_9"/>
<evidence type="ECO:0000256" key="1">
    <source>
        <dbReference type="SAM" id="Phobius"/>
    </source>
</evidence>
<name>A0A0B6A8L9_PRIM2</name>
<dbReference type="EMBL" id="CP009920">
    <property type="protein sequence ID" value="AJI21290.1"/>
    <property type="molecule type" value="Genomic_DNA"/>
</dbReference>
<proteinExistence type="predicted"/>
<accession>A0A0B6A8L9</accession>
<keyword evidence="1" id="KW-0812">Transmembrane</keyword>
<keyword evidence="1" id="KW-0472">Membrane</keyword>
<protein>
    <submittedName>
        <fullName evidence="2">Putative membrane protein</fullName>
    </submittedName>
</protein>
<evidence type="ECO:0000313" key="2">
    <source>
        <dbReference type="EMBL" id="AJI21290.1"/>
    </source>
</evidence>
<reference evidence="2 3" key="1">
    <citation type="journal article" date="2015" name="Genome Announc.">
        <title>Complete genome sequences for 35 biothreat assay-relevant bacillus species.</title>
        <authorList>
            <person name="Johnson S.L."/>
            <person name="Daligault H.E."/>
            <person name="Davenport K.W."/>
            <person name="Jaissle J."/>
            <person name="Frey K.G."/>
            <person name="Ladner J.T."/>
            <person name="Broomall S.M."/>
            <person name="Bishop-Lilly K.A."/>
            <person name="Bruce D.C."/>
            <person name="Gibbons H.S."/>
            <person name="Coyne S.R."/>
            <person name="Lo C.C."/>
            <person name="Meincke L."/>
            <person name="Munk A.C."/>
            <person name="Koroleva G.I."/>
            <person name="Rosenzweig C.N."/>
            <person name="Palacios G.F."/>
            <person name="Redden C.L."/>
            <person name="Minogue T.D."/>
            <person name="Chain P.S."/>
        </authorList>
    </citation>
    <scope>NUCLEOTIDE SEQUENCE [LARGE SCALE GENOMIC DNA]</scope>
    <source>
        <strain evidence="3">ATCC 14581 / DSM 32 / JCM 2506 / NBRC 15308 / NCIMB 9376 / NCTC 10342 / NRRL B-14308 / VKM B-512</strain>
    </source>
</reference>
<dbReference type="AlphaFoldDB" id="A0A0B6A8L9"/>
<evidence type="ECO:0000313" key="3">
    <source>
        <dbReference type="Proteomes" id="UP000031829"/>
    </source>
</evidence>
<gene>
    <name evidence="2" type="ORF">BG04_3779</name>
</gene>
<feature type="transmembrane region" description="Helical" evidence="1">
    <location>
        <begin position="6"/>
        <end position="29"/>
    </location>
</feature>
<dbReference type="Proteomes" id="UP000031829">
    <property type="component" value="Chromosome"/>
</dbReference>